<evidence type="ECO:0000313" key="2">
    <source>
        <dbReference type="EMBL" id="MBF6353015.1"/>
    </source>
</evidence>
<dbReference type="Proteomes" id="UP000707731">
    <property type="component" value="Unassembled WGS sequence"/>
</dbReference>
<dbReference type="Pfam" id="PF01965">
    <property type="entry name" value="DJ-1_PfpI"/>
    <property type="match status" value="1"/>
</dbReference>
<dbReference type="PANTHER" id="PTHR43130:SF2">
    <property type="entry name" value="DJ-1_PFPI DOMAIN-CONTAINING PROTEIN"/>
    <property type="match status" value="1"/>
</dbReference>
<organism evidence="2 3">
    <name type="scientific">Nocardia higoensis</name>
    <dbReference type="NCBI Taxonomy" id="228599"/>
    <lineage>
        <taxon>Bacteria</taxon>
        <taxon>Bacillati</taxon>
        <taxon>Actinomycetota</taxon>
        <taxon>Actinomycetes</taxon>
        <taxon>Mycobacteriales</taxon>
        <taxon>Nocardiaceae</taxon>
        <taxon>Nocardia</taxon>
    </lineage>
</organism>
<gene>
    <name evidence="2" type="ORF">IU449_00365</name>
</gene>
<dbReference type="SUPFAM" id="SSF52317">
    <property type="entry name" value="Class I glutamine amidotransferase-like"/>
    <property type="match status" value="1"/>
</dbReference>
<dbReference type="InterPro" id="IPR052158">
    <property type="entry name" value="INH-QAR"/>
</dbReference>
<sequence length="221" mass="23527">MIIALGLYPGFTALDAIGPYQVFTTVPNADVVLCAAEKGTVADDHGLLQLPIDTTFADLPRPDILLIPGGAGSLTIARENGPIVDWVRGAHPHTRWTTSVCTGAHILAAAGVLDDQPAATHWNFYDELAEYGAHPTDQRIVMGDRIATGAGSSAGIDLALTLVADVAAPELAQCIQLALEYDPRPPFESGTPSTAPRPIVELVSMMMGEFEKQYIQRAIRN</sequence>
<protein>
    <submittedName>
        <fullName evidence="2">DJ-1/PfpI family protein</fullName>
    </submittedName>
</protein>
<name>A0ABS0D4K5_9NOCA</name>
<comment type="caution">
    <text evidence="2">The sequence shown here is derived from an EMBL/GenBank/DDBJ whole genome shotgun (WGS) entry which is preliminary data.</text>
</comment>
<dbReference type="InterPro" id="IPR029062">
    <property type="entry name" value="Class_I_gatase-like"/>
</dbReference>
<dbReference type="CDD" id="cd03139">
    <property type="entry name" value="GATase1_PfpI_2"/>
    <property type="match status" value="1"/>
</dbReference>
<dbReference type="PANTHER" id="PTHR43130">
    <property type="entry name" value="ARAC-FAMILY TRANSCRIPTIONAL REGULATOR"/>
    <property type="match status" value="1"/>
</dbReference>
<dbReference type="EMBL" id="JADLQN010000001">
    <property type="protein sequence ID" value="MBF6353015.1"/>
    <property type="molecule type" value="Genomic_DNA"/>
</dbReference>
<evidence type="ECO:0000313" key="3">
    <source>
        <dbReference type="Proteomes" id="UP000707731"/>
    </source>
</evidence>
<dbReference type="InterPro" id="IPR002818">
    <property type="entry name" value="DJ-1/PfpI"/>
</dbReference>
<keyword evidence="3" id="KW-1185">Reference proteome</keyword>
<accession>A0ABS0D4K5</accession>
<dbReference type="RefSeq" id="WP_194999983.1">
    <property type="nucleotide sequence ID" value="NZ_JADLQN010000001.1"/>
</dbReference>
<proteinExistence type="predicted"/>
<feature type="domain" description="DJ-1/PfpI" evidence="1">
    <location>
        <begin position="4"/>
        <end position="164"/>
    </location>
</feature>
<dbReference type="Gene3D" id="3.40.50.880">
    <property type="match status" value="1"/>
</dbReference>
<reference evidence="2 3" key="1">
    <citation type="submission" date="2020-10" db="EMBL/GenBank/DDBJ databases">
        <title>Identification of Nocardia species via Next-generation sequencing and recognition of intraspecies genetic diversity.</title>
        <authorList>
            <person name="Li P."/>
            <person name="Li P."/>
            <person name="Lu B."/>
        </authorList>
    </citation>
    <scope>NUCLEOTIDE SEQUENCE [LARGE SCALE GENOMIC DNA]</scope>
    <source>
        <strain evidence="2 3">BJ06-0143</strain>
    </source>
</reference>
<evidence type="ECO:0000259" key="1">
    <source>
        <dbReference type="Pfam" id="PF01965"/>
    </source>
</evidence>